<dbReference type="Proteomes" id="UP000230790">
    <property type="component" value="Unassembled WGS sequence"/>
</dbReference>
<evidence type="ECO:0000313" key="1">
    <source>
        <dbReference type="EMBL" id="PJF47905.1"/>
    </source>
</evidence>
<proteinExistence type="predicted"/>
<comment type="caution">
    <text evidence="1">The sequence shown here is derived from an EMBL/GenBank/DDBJ whole genome shotgun (WGS) entry which is preliminary data.</text>
</comment>
<gene>
    <name evidence="1" type="ORF">CUN48_06320</name>
</gene>
<name>A0A2M8QDL3_9CHLR</name>
<sequence>MNPFTQSIASRLRSRQLRQFIERWDALEALVIRVYRNAVATEADDAEFAELKHWLREHYPDWQTRLEPYWRSTLQGGRPTQDDPFIFLFAPEHAAAFCGSWAHMQALPAAREALNRLILEAR</sequence>
<organism evidence="1 2">
    <name type="scientific">Candidatus Thermofonsia Clade 3 bacterium</name>
    <dbReference type="NCBI Taxonomy" id="2364212"/>
    <lineage>
        <taxon>Bacteria</taxon>
        <taxon>Bacillati</taxon>
        <taxon>Chloroflexota</taxon>
        <taxon>Candidatus Thermofontia</taxon>
        <taxon>Candidatus Thermofonsia Clade 3</taxon>
    </lineage>
</organism>
<reference evidence="1 2" key="1">
    <citation type="submission" date="2017-11" db="EMBL/GenBank/DDBJ databases">
        <title>Evolution of Phototrophy in the Chloroflexi Phylum Driven by Horizontal Gene Transfer.</title>
        <authorList>
            <person name="Ward L.M."/>
            <person name="Hemp J."/>
            <person name="Shih P.M."/>
            <person name="Mcglynn S.E."/>
            <person name="Fischer W."/>
        </authorList>
    </citation>
    <scope>NUCLEOTIDE SEQUENCE [LARGE SCALE GENOMIC DNA]</scope>
    <source>
        <strain evidence="1">JP3_7</strain>
    </source>
</reference>
<dbReference type="EMBL" id="PGTN01000031">
    <property type="protein sequence ID" value="PJF47905.1"/>
    <property type="molecule type" value="Genomic_DNA"/>
</dbReference>
<accession>A0A2M8QDL3</accession>
<dbReference type="AlphaFoldDB" id="A0A2M8QDL3"/>
<evidence type="ECO:0000313" key="2">
    <source>
        <dbReference type="Proteomes" id="UP000230790"/>
    </source>
</evidence>
<protein>
    <submittedName>
        <fullName evidence="1">Uncharacterized protein</fullName>
    </submittedName>
</protein>